<dbReference type="Proteomes" id="UP000594800">
    <property type="component" value="Chromosome"/>
</dbReference>
<dbReference type="GO" id="GO:0046316">
    <property type="term" value="F:gluconokinase activity"/>
    <property type="evidence" value="ECO:0007669"/>
    <property type="project" value="UniProtKB-EC"/>
</dbReference>
<dbReference type="GO" id="GO:0005524">
    <property type="term" value="F:ATP binding"/>
    <property type="evidence" value="ECO:0007669"/>
    <property type="project" value="UniProtKB-KW"/>
</dbReference>
<evidence type="ECO:0000256" key="8">
    <source>
        <dbReference type="ARBA" id="ARBA00023064"/>
    </source>
</evidence>
<reference evidence="11 12" key="1">
    <citation type="submission" date="2020-11" db="EMBL/GenBank/DDBJ databases">
        <title>Description of Pontivivens ytuae sp. nov. isolated from deep sea sediment of Mariana Trench.</title>
        <authorList>
            <person name="Wang Z."/>
            <person name="Sun Q.-L."/>
            <person name="Xu X.-D."/>
            <person name="Tang Y.-Z."/>
            <person name="Zhang J."/>
        </authorList>
    </citation>
    <scope>NUCLEOTIDE SEQUENCE [LARGE SCALE GENOMIC DNA]</scope>
    <source>
        <strain evidence="11 12">MT2928</strain>
    </source>
</reference>
<keyword evidence="4 10" id="KW-0808">Transferase</keyword>
<organism evidence="11 12">
    <name type="scientific">Pontivivens ytuae</name>
    <dbReference type="NCBI Taxonomy" id="2789856"/>
    <lineage>
        <taxon>Bacteria</taxon>
        <taxon>Pseudomonadati</taxon>
        <taxon>Pseudomonadota</taxon>
        <taxon>Alphaproteobacteria</taxon>
        <taxon>Rhodobacterales</taxon>
        <taxon>Paracoccaceae</taxon>
        <taxon>Pontivivens</taxon>
    </lineage>
</organism>
<dbReference type="KEGG" id="poz:I0K15_10310"/>
<evidence type="ECO:0000256" key="10">
    <source>
        <dbReference type="RuleBase" id="RU363066"/>
    </source>
</evidence>
<proteinExistence type="inferred from homology"/>
<dbReference type="Pfam" id="PF01202">
    <property type="entry name" value="SKI"/>
    <property type="match status" value="1"/>
</dbReference>
<dbReference type="NCBIfam" id="TIGR01313">
    <property type="entry name" value="therm_gnt_kin"/>
    <property type="match status" value="1"/>
</dbReference>
<evidence type="ECO:0000256" key="2">
    <source>
        <dbReference type="ARBA" id="ARBA00008420"/>
    </source>
</evidence>
<comment type="pathway">
    <text evidence="1">Carbohydrate acid metabolism.</text>
</comment>
<keyword evidence="6 10" id="KW-0418">Kinase</keyword>
<evidence type="ECO:0000256" key="3">
    <source>
        <dbReference type="ARBA" id="ARBA00012054"/>
    </source>
</evidence>
<dbReference type="EMBL" id="CP064942">
    <property type="protein sequence ID" value="QPH56182.1"/>
    <property type="molecule type" value="Genomic_DNA"/>
</dbReference>
<protein>
    <recommendedName>
        <fullName evidence="3 10">Gluconokinase</fullName>
        <ecNumber evidence="3 10">2.7.1.12</ecNumber>
    </recommendedName>
</protein>
<dbReference type="CDD" id="cd02021">
    <property type="entry name" value="GntK"/>
    <property type="match status" value="1"/>
</dbReference>
<dbReference type="FunFam" id="3.40.50.300:FF:000522">
    <property type="entry name" value="Gluconokinase"/>
    <property type="match status" value="1"/>
</dbReference>
<evidence type="ECO:0000256" key="6">
    <source>
        <dbReference type="ARBA" id="ARBA00022777"/>
    </source>
</evidence>
<evidence type="ECO:0000313" key="11">
    <source>
        <dbReference type="EMBL" id="QPH56182.1"/>
    </source>
</evidence>
<dbReference type="EC" id="2.7.1.12" evidence="3 10"/>
<dbReference type="SUPFAM" id="SSF52540">
    <property type="entry name" value="P-loop containing nucleoside triphosphate hydrolases"/>
    <property type="match status" value="1"/>
</dbReference>
<dbReference type="InterPro" id="IPR031322">
    <property type="entry name" value="Shikimate/glucono_kinase"/>
</dbReference>
<keyword evidence="5 10" id="KW-0547">Nucleotide-binding</keyword>
<name>A0A7S9QF62_9RHOB</name>
<dbReference type="GO" id="GO:0005737">
    <property type="term" value="C:cytoplasm"/>
    <property type="evidence" value="ECO:0007669"/>
    <property type="project" value="TreeGrafter"/>
</dbReference>
<dbReference type="AlphaFoldDB" id="A0A7S9QF62"/>
<evidence type="ECO:0000313" key="12">
    <source>
        <dbReference type="Proteomes" id="UP000594800"/>
    </source>
</evidence>
<dbReference type="GO" id="GO:0019521">
    <property type="term" value="P:D-gluconate metabolic process"/>
    <property type="evidence" value="ECO:0007669"/>
    <property type="project" value="UniProtKB-KW"/>
</dbReference>
<accession>A0A7S9QF62</accession>
<dbReference type="Gene3D" id="3.40.50.300">
    <property type="entry name" value="P-loop containing nucleotide triphosphate hydrolases"/>
    <property type="match status" value="1"/>
</dbReference>
<evidence type="ECO:0000256" key="5">
    <source>
        <dbReference type="ARBA" id="ARBA00022741"/>
    </source>
</evidence>
<evidence type="ECO:0000256" key="1">
    <source>
        <dbReference type="ARBA" id="ARBA00004761"/>
    </source>
</evidence>
<gene>
    <name evidence="11" type="ORF">I0K15_10310</name>
</gene>
<evidence type="ECO:0000256" key="7">
    <source>
        <dbReference type="ARBA" id="ARBA00022840"/>
    </source>
</evidence>
<dbReference type="PANTHER" id="PTHR43442">
    <property type="entry name" value="GLUCONOKINASE-RELATED"/>
    <property type="match status" value="1"/>
</dbReference>
<dbReference type="PANTHER" id="PTHR43442:SF3">
    <property type="entry name" value="GLUCONOKINASE-RELATED"/>
    <property type="match status" value="1"/>
</dbReference>
<evidence type="ECO:0000256" key="9">
    <source>
        <dbReference type="ARBA" id="ARBA00048090"/>
    </source>
</evidence>
<sequence>MGVCGSGKTSVGRALAERLSARYLDADDFHPPQNVEAMRAGQPLTDAMRAPWLSALADAVEAARHSGPVVFACSALKRSYRDLLRARIGRLQIVHLTGTREVIAERMAARPDHFMPVTLLDSQLADLEEPGADERPLFIDVQQPFTAVVNAAEARLPRLSTH</sequence>
<evidence type="ECO:0000256" key="4">
    <source>
        <dbReference type="ARBA" id="ARBA00022679"/>
    </source>
</evidence>
<dbReference type="InterPro" id="IPR027417">
    <property type="entry name" value="P-loop_NTPase"/>
</dbReference>
<keyword evidence="12" id="KW-1185">Reference proteome</keyword>
<dbReference type="InterPro" id="IPR006001">
    <property type="entry name" value="Therm_gnt_kin"/>
</dbReference>
<comment type="similarity">
    <text evidence="2 10">Belongs to the gluconokinase GntK/GntV family.</text>
</comment>
<keyword evidence="8" id="KW-0311">Gluconate utilization</keyword>
<keyword evidence="7 10" id="KW-0067">ATP-binding</keyword>
<comment type="catalytic activity">
    <reaction evidence="9 10">
        <text>D-gluconate + ATP = 6-phospho-D-gluconate + ADP + H(+)</text>
        <dbReference type="Rhea" id="RHEA:19433"/>
        <dbReference type="ChEBI" id="CHEBI:15378"/>
        <dbReference type="ChEBI" id="CHEBI:18391"/>
        <dbReference type="ChEBI" id="CHEBI:30616"/>
        <dbReference type="ChEBI" id="CHEBI:58759"/>
        <dbReference type="ChEBI" id="CHEBI:456216"/>
        <dbReference type="EC" id="2.7.1.12"/>
    </reaction>
</comment>